<dbReference type="PROSITE" id="PS51059">
    <property type="entry name" value="PARP_CATALYTIC"/>
    <property type="match status" value="1"/>
</dbReference>
<name>A0ABP0GZJ2_CLALP</name>
<evidence type="ECO:0000256" key="7">
    <source>
        <dbReference type="RuleBase" id="RU362114"/>
    </source>
</evidence>
<comment type="caution">
    <text evidence="9">The sequence shown here is derived from an EMBL/GenBank/DDBJ whole genome shotgun (WGS) entry which is preliminary data.</text>
</comment>
<evidence type="ECO:0000256" key="5">
    <source>
        <dbReference type="ARBA" id="ARBA00023242"/>
    </source>
</evidence>
<dbReference type="SUPFAM" id="SSF56399">
    <property type="entry name" value="ADP-ribosylation"/>
    <property type="match status" value="1"/>
</dbReference>
<dbReference type="EMBL" id="CAWYQH010000163">
    <property type="protein sequence ID" value="CAK8697166.1"/>
    <property type="molecule type" value="Genomic_DNA"/>
</dbReference>
<reference evidence="9 10" key="1">
    <citation type="submission" date="2024-02" db="EMBL/GenBank/DDBJ databases">
        <authorList>
            <person name="Daric V."/>
            <person name="Darras S."/>
        </authorList>
    </citation>
    <scope>NUCLEOTIDE SEQUENCE [LARGE SCALE GENOMIC DNA]</scope>
</reference>
<dbReference type="PANTHER" id="PTHR14453:SF67">
    <property type="entry name" value="POLY [ADP-RIBOSE] POLYMERASE"/>
    <property type="match status" value="1"/>
</dbReference>
<evidence type="ECO:0000313" key="10">
    <source>
        <dbReference type="Proteomes" id="UP001642483"/>
    </source>
</evidence>
<dbReference type="Proteomes" id="UP001642483">
    <property type="component" value="Unassembled WGS sequence"/>
</dbReference>
<sequence length="131" mass="14501">MTIVAQKEKVETRMKSRGKQGPVTRLLFHETSADTTEKICKGGFDRSFAGKNGTSCRCKLPTFSDKIVINSCDIVCFFPGNAYGKGVYFATTAKLSCDFAKPGPKYERKMFLAEVITGKFCKGHRQPQQTG</sequence>
<dbReference type="EC" id="2.4.2.-" evidence="7"/>
<keyword evidence="5" id="KW-0539">Nucleus</keyword>
<dbReference type="Pfam" id="PF00644">
    <property type="entry name" value="PARP"/>
    <property type="match status" value="1"/>
</dbReference>
<evidence type="ECO:0000256" key="1">
    <source>
        <dbReference type="ARBA" id="ARBA00004123"/>
    </source>
</evidence>
<keyword evidence="3 7" id="KW-0808">Transferase</keyword>
<keyword evidence="2 7" id="KW-0328">Glycosyltransferase</keyword>
<evidence type="ECO:0000256" key="2">
    <source>
        <dbReference type="ARBA" id="ARBA00022676"/>
    </source>
</evidence>
<proteinExistence type="inferred from homology"/>
<evidence type="ECO:0000256" key="4">
    <source>
        <dbReference type="ARBA" id="ARBA00023027"/>
    </source>
</evidence>
<organism evidence="9 10">
    <name type="scientific">Clavelina lepadiformis</name>
    <name type="common">Light-bulb sea squirt</name>
    <name type="synonym">Ascidia lepadiformis</name>
    <dbReference type="NCBI Taxonomy" id="159417"/>
    <lineage>
        <taxon>Eukaryota</taxon>
        <taxon>Metazoa</taxon>
        <taxon>Chordata</taxon>
        <taxon>Tunicata</taxon>
        <taxon>Ascidiacea</taxon>
        <taxon>Aplousobranchia</taxon>
        <taxon>Clavelinidae</taxon>
        <taxon>Clavelina</taxon>
    </lineage>
</organism>
<dbReference type="PANTHER" id="PTHR14453">
    <property type="entry name" value="PARP/ZINC FINGER CCCH TYPE DOMAIN CONTAINING PROTEIN"/>
    <property type="match status" value="1"/>
</dbReference>
<feature type="domain" description="PARP catalytic" evidence="8">
    <location>
        <begin position="1"/>
        <end position="131"/>
    </location>
</feature>
<protein>
    <recommendedName>
        <fullName evidence="7">Poly [ADP-ribose] polymerase</fullName>
        <shortName evidence="7">PARP</shortName>
        <ecNumber evidence="7">2.4.2.-</ecNumber>
    </recommendedName>
</protein>
<dbReference type="Gene3D" id="3.90.228.10">
    <property type="match status" value="2"/>
</dbReference>
<dbReference type="InterPro" id="IPR012317">
    <property type="entry name" value="Poly(ADP-ribose)pol_cat_dom"/>
</dbReference>
<evidence type="ECO:0000256" key="3">
    <source>
        <dbReference type="ARBA" id="ARBA00022679"/>
    </source>
</evidence>
<gene>
    <name evidence="9" type="ORF">CVLEPA_LOCUS30434</name>
</gene>
<comment type="subcellular location">
    <subcellularLocation>
        <location evidence="1">Nucleus</location>
    </subcellularLocation>
</comment>
<comment type="similarity">
    <text evidence="6">Belongs to the ARTD/PARP family.</text>
</comment>
<evidence type="ECO:0000256" key="6">
    <source>
        <dbReference type="ARBA" id="ARBA00024347"/>
    </source>
</evidence>
<keyword evidence="4 7" id="KW-0520">NAD</keyword>
<accession>A0ABP0GZJ2</accession>
<evidence type="ECO:0000313" key="9">
    <source>
        <dbReference type="EMBL" id="CAK8697166.1"/>
    </source>
</evidence>
<dbReference type="InterPro" id="IPR052056">
    <property type="entry name" value="Mono-ARTD/PARP"/>
</dbReference>
<evidence type="ECO:0000259" key="8">
    <source>
        <dbReference type="PROSITE" id="PS51059"/>
    </source>
</evidence>
<keyword evidence="10" id="KW-1185">Reference proteome</keyword>